<dbReference type="FunFam" id="3.40.47.10:FF:000009">
    <property type="entry name" value="3-oxoacyl-[acyl-carrier-protein] synthase 2"/>
    <property type="match status" value="1"/>
</dbReference>
<evidence type="ECO:0000313" key="15">
    <source>
        <dbReference type="EMBL" id="XBP73250.1"/>
    </source>
</evidence>
<dbReference type="PANTHER" id="PTHR11712:SF336">
    <property type="entry name" value="3-OXOACYL-[ACYL-CARRIER-PROTEIN] SYNTHASE, MITOCHONDRIAL"/>
    <property type="match status" value="1"/>
</dbReference>
<sequence>MNNRQRRVVITGLGCVSPIGNSVEALWQALQQGRSGVAGITRFDAAGLATQFAAEVKGFDSGSYLSTKESRHMDLFIQFGIGAGEQAIMDSGLSVNQENADRIGVLVGSGIGGLPLIERTQRDAMHRGYHRISPFFIPGTIVNMVAGHLSIRHGFRGPNLAMATACSTGLHCIGMAARLIQYGDADVMVAGGSESTISPLGIGGFNAARALSTRNADPQTASRPWDLDRDGFVMGEGAGVLVLEEYEHATRRGATIYAELLGFAANSDAHHITAPLEDGAGAMRCMQAALKDAQVAPEQVDYINAHGTSTGLGDIAETVAIKRTFGDHARKLIVNSTKSMTGHLLGGAGGLESVITVLAIRHQISPPTTNIFTPDPACDLDYCANLARDVPIGIALKNSFGFGGTNGTLVFKRL</sequence>
<dbReference type="NCBIfam" id="NF004970">
    <property type="entry name" value="PRK06333.1"/>
    <property type="match status" value="1"/>
</dbReference>
<dbReference type="NCBIfam" id="TIGR03150">
    <property type="entry name" value="fabF"/>
    <property type="match status" value="1"/>
</dbReference>
<dbReference type="Gene3D" id="3.40.47.10">
    <property type="match status" value="1"/>
</dbReference>
<keyword evidence="5 11" id="KW-0444">Lipid biosynthesis</keyword>
<comment type="function">
    <text evidence="11">Involved in the type II fatty acid elongation cycle. Catalyzes the elongation of a wide range of acyl-ACP by the addition of two carbons from malonyl-ACP to an acyl acceptor. Can efficiently catalyze the conversion of palmitoleoyl-ACP (cis-hexadec-9-enoyl-ACP) to cis-vaccenoyl-ACP (cis-octadec-11-enoyl-ACP), an essential step in the thermal regulation of fatty acid composition.</text>
</comment>
<evidence type="ECO:0000256" key="6">
    <source>
        <dbReference type="ARBA" id="ARBA00022679"/>
    </source>
</evidence>
<dbReference type="SUPFAM" id="SSF53901">
    <property type="entry name" value="Thiolase-like"/>
    <property type="match status" value="2"/>
</dbReference>
<comment type="pathway">
    <text evidence="1 11">Lipid metabolism; fatty acid biosynthesis.</text>
</comment>
<dbReference type="InterPro" id="IPR017568">
    <property type="entry name" value="3-oxoacyl-ACP_synth-2"/>
</dbReference>
<dbReference type="RefSeq" id="WP_349283326.1">
    <property type="nucleotide sequence ID" value="NZ_CBCSCU010000015.1"/>
</dbReference>
<gene>
    <name evidence="15" type="primary">fabF</name>
    <name evidence="15" type="ORF">ABLV49_25180</name>
</gene>
<keyword evidence="15" id="KW-0614">Plasmid</keyword>
<dbReference type="InterPro" id="IPR018201">
    <property type="entry name" value="Ketoacyl_synth_AS"/>
</dbReference>
<evidence type="ECO:0000256" key="12">
    <source>
        <dbReference type="PIRSR" id="PIRSR000447-1"/>
    </source>
</evidence>
<dbReference type="PROSITE" id="PS52004">
    <property type="entry name" value="KS3_2"/>
    <property type="match status" value="1"/>
</dbReference>
<evidence type="ECO:0000256" key="11">
    <source>
        <dbReference type="PIRNR" id="PIRNR000447"/>
    </source>
</evidence>
<comment type="similarity">
    <text evidence="2 11 13">Belongs to the thiolase-like superfamily. Beta-ketoacyl-ACP synthases family.</text>
</comment>
<dbReference type="InterPro" id="IPR016039">
    <property type="entry name" value="Thiolase-like"/>
</dbReference>
<accession>A0AAU7M0F1</accession>
<feature type="active site" description="For beta-ketoacyl synthase activity" evidence="12">
    <location>
        <position position="166"/>
    </location>
</feature>
<evidence type="ECO:0000256" key="2">
    <source>
        <dbReference type="ARBA" id="ARBA00008467"/>
    </source>
</evidence>
<dbReference type="AlphaFoldDB" id="A0AAU7M0F1"/>
<evidence type="ECO:0000256" key="8">
    <source>
        <dbReference type="ARBA" id="ARBA00023098"/>
    </source>
</evidence>
<dbReference type="PROSITE" id="PS00606">
    <property type="entry name" value="KS3_1"/>
    <property type="match status" value="1"/>
</dbReference>
<evidence type="ECO:0000256" key="3">
    <source>
        <dbReference type="ARBA" id="ARBA00012356"/>
    </source>
</evidence>
<feature type="domain" description="Ketosynthase family 3 (KS3)" evidence="14">
    <location>
        <begin position="5"/>
        <end position="413"/>
    </location>
</feature>
<evidence type="ECO:0000256" key="1">
    <source>
        <dbReference type="ARBA" id="ARBA00005194"/>
    </source>
</evidence>
<evidence type="ECO:0000256" key="13">
    <source>
        <dbReference type="RuleBase" id="RU003694"/>
    </source>
</evidence>
<dbReference type="InterPro" id="IPR014031">
    <property type="entry name" value="Ketoacyl_synth_C"/>
</dbReference>
<evidence type="ECO:0000256" key="5">
    <source>
        <dbReference type="ARBA" id="ARBA00022516"/>
    </source>
</evidence>
<evidence type="ECO:0000256" key="10">
    <source>
        <dbReference type="ARBA" id="ARBA00023315"/>
    </source>
</evidence>
<dbReference type="Pfam" id="PF00109">
    <property type="entry name" value="ketoacyl-synt"/>
    <property type="match status" value="1"/>
</dbReference>
<comment type="catalytic activity">
    <reaction evidence="11">
        <text>(9Z)-hexadecenoyl-[ACP] + malonyl-[ACP] + H(+) = 3-oxo-(11Z)-octadecenoyl-[ACP] + holo-[ACP] + CO2</text>
        <dbReference type="Rhea" id="RHEA:55040"/>
        <dbReference type="Rhea" id="RHEA-COMP:9623"/>
        <dbReference type="Rhea" id="RHEA-COMP:9685"/>
        <dbReference type="Rhea" id="RHEA-COMP:10800"/>
        <dbReference type="Rhea" id="RHEA-COMP:14074"/>
        <dbReference type="ChEBI" id="CHEBI:15378"/>
        <dbReference type="ChEBI" id="CHEBI:16526"/>
        <dbReference type="ChEBI" id="CHEBI:64479"/>
        <dbReference type="ChEBI" id="CHEBI:78449"/>
        <dbReference type="ChEBI" id="CHEBI:83989"/>
        <dbReference type="ChEBI" id="CHEBI:138538"/>
        <dbReference type="EC" id="2.3.1.179"/>
    </reaction>
</comment>
<keyword evidence="9 11" id="KW-0275">Fatty acid biosynthesis</keyword>
<dbReference type="CDD" id="cd00834">
    <property type="entry name" value="KAS_I_II"/>
    <property type="match status" value="1"/>
</dbReference>
<dbReference type="PIRSF" id="PIRSF000447">
    <property type="entry name" value="KAS_II"/>
    <property type="match status" value="1"/>
</dbReference>
<geneLocation type="plasmid" evidence="15">
    <name>p4</name>
</geneLocation>
<dbReference type="InterPro" id="IPR020841">
    <property type="entry name" value="PKS_Beta-ketoAc_synthase_dom"/>
</dbReference>
<dbReference type="GO" id="GO:0006633">
    <property type="term" value="P:fatty acid biosynthetic process"/>
    <property type="evidence" value="ECO:0007669"/>
    <property type="project" value="UniProtKB-UniRule"/>
</dbReference>
<dbReference type="InterPro" id="IPR000794">
    <property type="entry name" value="Beta-ketoacyl_synthase"/>
</dbReference>
<keyword evidence="6 11" id="KW-0808">Transferase</keyword>
<dbReference type="GO" id="GO:0004315">
    <property type="term" value="F:3-oxoacyl-[acyl-carrier-protein] synthase activity"/>
    <property type="evidence" value="ECO:0007669"/>
    <property type="project" value="UniProtKB-UniRule"/>
</dbReference>
<protein>
    <recommendedName>
        <fullName evidence="4 11">3-oxoacyl-[acyl-carrier-protein] synthase 2</fullName>
        <ecNumber evidence="3 11">2.3.1.179</ecNumber>
    </recommendedName>
</protein>
<dbReference type="NCBIfam" id="NF005589">
    <property type="entry name" value="PRK07314.1"/>
    <property type="match status" value="1"/>
</dbReference>
<keyword evidence="8" id="KW-0443">Lipid metabolism</keyword>
<dbReference type="EMBL" id="CP157679">
    <property type="protein sequence ID" value="XBP73250.1"/>
    <property type="molecule type" value="Genomic_DNA"/>
</dbReference>
<evidence type="ECO:0000259" key="14">
    <source>
        <dbReference type="PROSITE" id="PS52004"/>
    </source>
</evidence>
<reference evidence="15" key="1">
    <citation type="submission" date="2024-05" db="EMBL/GenBank/DDBJ databases">
        <authorList>
            <person name="Bunk B."/>
            <person name="Swiderski J."/>
            <person name="Sproer C."/>
            <person name="Thiel V."/>
        </authorList>
    </citation>
    <scope>NUCLEOTIDE SEQUENCE</scope>
    <source>
        <strain evidence="15">DSM 17735</strain>
        <plasmid evidence="15">p4</plasmid>
    </source>
</reference>
<dbReference type="PANTHER" id="PTHR11712">
    <property type="entry name" value="POLYKETIDE SYNTHASE-RELATED"/>
    <property type="match status" value="1"/>
</dbReference>
<dbReference type="InterPro" id="IPR014030">
    <property type="entry name" value="Ketoacyl_synth_N"/>
</dbReference>
<organism evidence="15">
    <name type="scientific">Polaromonas hydrogenivorans</name>
    <dbReference type="NCBI Taxonomy" id="335476"/>
    <lineage>
        <taxon>Bacteria</taxon>
        <taxon>Pseudomonadati</taxon>
        <taxon>Pseudomonadota</taxon>
        <taxon>Betaproteobacteria</taxon>
        <taxon>Burkholderiales</taxon>
        <taxon>Comamonadaceae</taxon>
        <taxon>Polaromonas</taxon>
    </lineage>
</organism>
<name>A0AAU7M0F1_9BURK</name>
<evidence type="ECO:0000256" key="7">
    <source>
        <dbReference type="ARBA" id="ARBA00022832"/>
    </source>
</evidence>
<keyword evidence="10 11" id="KW-0012">Acyltransferase</keyword>
<dbReference type="SMART" id="SM00825">
    <property type="entry name" value="PKS_KS"/>
    <property type="match status" value="1"/>
</dbReference>
<evidence type="ECO:0000256" key="9">
    <source>
        <dbReference type="ARBA" id="ARBA00023160"/>
    </source>
</evidence>
<dbReference type="EC" id="2.3.1.179" evidence="3 11"/>
<evidence type="ECO:0000256" key="4">
    <source>
        <dbReference type="ARBA" id="ARBA00014657"/>
    </source>
</evidence>
<dbReference type="GO" id="GO:0005829">
    <property type="term" value="C:cytosol"/>
    <property type="evidence" value="ECO:0007669"/>
    <property type="project" value="TreeGrafter"/>
</dbReference>
<dbReference type="Pfam" id="PF02801">
    <property type="entry name" value="Ketoacyl-synt_C"/>
    <property type="match status" value="1"/>
</dbReference>
<comment type="catalytic activity">
    <reaction evidence="11">
        <text>a fatty acyl-[ACP] + malonyl-[ACP] + H(+) = a 3-oxoacyl-[ACP] + holo-[ACP] + CO2</text>
        <dbReference type="Rhea" id="RHEA:22836"/>
        <dbReference type="Rhea" id="RHEA-COMP:9623"/>
        <dbReference type="Rhea" id="RHEA-COMP:9685"/>
        <dbReference type="Rhea" id="RHEA-COMP:9916"/>
        <dbReference type="Rhea" id="RHEA-COMP:14125"/>
        <dbReference type="ChEBI" id="CHEBI:15378"/>
        <dbReference type="ChEBI" id="CHEBI:16526"/>
        <dbReference type="ChEBI" id="CHEBI:64479"/>
        <dbReference type="ChEBI" id="CHEBI:78449"/>
        <dbReference type="ChEBI" id="CHEBI:78776"/>
        <dbReference type="ChEBI" id="CHEBI:138651"/>
    </reaction>
</comment>
<proteinExistence type="inferred from homology"/>
<keyword evidence="7" id="KW-0276">Fatty acid metabolism</keyword>